<dbReference type="Proteomes" id="UP001055811">
    <property type="component" value="Linkage Group LG02"/>
</dbReference>
<organism evidence="1 2">
    <name type="scientific">Cichorium intybus</name>
    <name type="common">Chicory</name>
    <dbReference type="NCBI Taxonomy" id="13427"/>
    <lineage>
        <taxon>Eukaryota</taxon>
        <taxon>Viridiplantae</taxon>
        <taxon>Streptophyta</taxon>
        <taxon>Embryophyta</taxon>
        <taxon>Tracheophyta</taxon>
        <taxon>Spermatophyta</taxon>
        <taxon>Magnoliopsida</taxon>
        <taxon>eudicotyledons</taxon>
        <taxon>Gunneridae</taxon>
        <taxon>Pentapetalae</taxon>
        <taxon>asterids</taxon>
        <taxon>campanulids</taxon>
        <taxon>Asterales</taxon>
        <taxon>Asteraceae</taxon>
        <taxon>Cichorioideae</taxon>
        <taxon>Cichorieae</taxon>
        <taxon>Cichoriinae</taxon>
        <taxon>Cichorium</taxon>
    </lineage>
</organism>
<protein>
    <submittedName>
        <fullName evidence="1">Uncharacterized protein</fullName>
    </submittedName>
</protein>
<gene>
    <name evidence="1" type="ORF">L2E82_10549</name>
</gene>
<comment type="caution">
    <text evidence="1">The sequence shown here is derived from an EMBL/GenBank/DDBJ whole genome shotgun (WGS) entry which is preliminary data.</text>
</comment>
<evidence type="ECO:0000313" key="1">
    <source>
        <dbReference type="EMBL" id="KAI3780565.1"/>
    </source>
</evidence>
<proteinExistence type="predicted"/>
<reference evidence="1 2" key="2">
    <citation type="journal article" date="2022" name="Mol. Ecol. Resour.">
        <title>The genomes of chicory, endive, great burdock and yacon provide insights into Asteraceae paleo-polyploidization history and plant inulin production.</title>
        <authorList>
            <person name="Fan W."/>
            <person name="Wang S."/>
            <person name="Wang H."/>
            <person name="Wang A."/>
            <person name="Jiang F."/>
            <person name="Liu H."/>
            <person name="Zhao H."/>
            <person name="Xu D."/>
            <person name="Zhang Y."/>
        </authorList>
    </citation>
    <scope>NUCLEOTIDE SEQUENCE [LARGE SCALE GENOMIC DNA]</scope>
    <source>
        <strain evidence="2">cv. Punajuju</strain>
        <tissue evidence="1">Leaves</tissue>
    </source>
</reference>
<name>A0ACB9GBV9_CICIN</name>
<evidence type="ECO:0000313" key="2">
    <source>
        <dbReference type="Proteomes" id="UP001055811"/>
    </source>
</evidence>
<keyword evidence="2" id="KW-1185">Reference proteome</keyword>
<sequence>MPYNLKEAGIKFGKVFLYGGLTTLIGFDEAEDARKFLEDNANRSRWSPENLSKLLSHHGRILDWGDENIWKFEDLSFVNVSLITESKTKINEQIIINYGGGKQFSVGIFEEDYYVDLFDSIDDDKVEVDAADDESCSEEDSCEEDELDSTEEGEIRSNRDDDDVVIAESPMKVVREISQSSPVHDNGGIEVGESSADPHAPYGLNEQEVDNNFVFNANVTRGMEFSKAERVNNVNGFTPGLLESGCFGPFSNGLVNINGRKLPKSLEPISAINVVDPDLITSENINKKCRIEANSIIDLNLNPTIPVPSPDSANVDGIEVALRTTHPISDQAPITDPRVVELQKIVEIGKMLDMEIEMGDAVLNDIMETNGVFVDPQ</sequence>
<accession>A0ACB9GBV9</accession>
<dbReference type="EMBL" id="CM042010">
    <property type="protein sequence ID" value="KAI3780565.1"/>
    <property type="molecule type" value="Genomic_DNA"/>
</dbReference>
<reference evidence="2" key="1">
    <citation type="journal article" date="2022" name="Mol. Ecol. Resour.">
        <title>The genomes of chicory, endive, great burdock and yacon provide insights into Asteraceae palaeo-polyploidization history and plant inulin production.</title>
        <authorList>
            <person name="Fan W."/>
            <person name="Wang S."/>
            <person name="Wang H."/>
            <person name="Wang A."/>
            <person name="Jiang F."/>
            <person name="Liu H."/>
            <person name="Zhao H."/>
            <person name="Xu D."/>
            <person name="Zhang Y."/>
        </authorList>
    </citation>
    <scope>NUCLEOTIDE SEQUENCE [LARGE SCALE GENOMIC DNA]</scope>
    <source>
        <strain evidence="2">cv. Punajuju</strain>
    </source>
</reference>